<keyword evidence="4" id="KW-0808">Transferase</keyword>
<evidence type="ECO:0000256" key="5">
    <source>
        <dbReference type="ARBA" id="ARBA00022691"/>
    </source>
</evidence>
<dbReference type="PANTHER" id="PTHR47816">
    <property type="entry name" value="RIBOSOMAL RNA SMALL SUBUNIT METHYLTRANSFERASE C"/>
    <property type="match status" value="1"/>
</dbReference>
<keyword evidence="8" id="KW-1185">Reference proteome</keyword>
<dbReference type="InterPro" id="IPR046977">
    <property type="entry name" value="RsmC/RlmG"/>
</dbReference>
<comment type="caution">
    <text evidence="7">The sequence shown here is derived from an EMBL/GenBank/DDBJ whole genome shotgun (WGS) entry which is preliminary data.</text>
</comment>
<evidence type="ECO:0000256" key="3">
    <source>
        <dbReference type="ARBA" id="ARBA00022603"/>
    </source>
</evidence>
<sequence>MDAPRISSLLGSDLPTGRVVVYRPRAGADLSIFGDATVEVIQSFKPDHDAFAAMGLTTRLAAEGEYDLAVVCVPRSKIEARGLIADAAARARRVIVDGQKTDGIDSLLRDIKKHGAEAVSVSKSHGKAISFTGGDFADWTNPGPMHVVDGFTTRAGVFSAERVDAASRLLVENLPDKLPAVVADLGAGWGYLSRHILSRDGVARLHVVEAEHNALLCARENVADPRATFHWADATTVKLPEIVDAVVMNPPFHTTREGDPGLGQAFIGSAARLLSPRGTLWLVANRHLPYEATLGAHFADVTEVTGVAGFKVLRAAKPLRRGGRNA</sequence>
<evidence type="ECO:0000313" key="7">
    <source>
        <dbReference type="EMBL" id="GAA3862268.1"/>
    </source>
</evidence>
<evidence type="ECO:0000259" key="6">
    <source>
        <dbReference type="Pfam" id="PF05175"/>
    </source>
</evidence>
<evidence type="ECO:0000313" key="8">
    <source>
        <dbReference type="Proteomes" id="UP001399917"/>
    </source>
</evidence>
<reference evidence="8" key="1">
    <citation type="journal article" date="2019" name="Int. J. Syst. Evol. Microbiol.">
        <title>The Global Catalogue of Microorganisms (GCM) 10K type strain sequencing project: providing services to taxonomists for standard genome sequencing and annotation.</title>
        <authorList>
            <consortium name="The Broad Institute Genomics Platform"/>
            <consortium name="The Broad Institute Genome Sequencing Center for Infectious Disease"/>
            <person name="Wu L."/>
            <person name="Ma J."/>
        </authorList>
    </citation>
    <scope>NUCLEOTIDE SEQUENCE [LARGE SCALE GENOMIC DNA]</scope>
    <source>
        <strain evidence="8">JCM 17190</strain>
    </source>
</reference>
<dbReference type="GO" id="GO:0032259">
    <property type="term" value="P:methylation"/>
    <property type="evidence" value="ECO:0007669"/>
    <property type="project" value="UniProtKB-KW"/>
</dbReference>
<dbReference type="GO" id="GO:0008168">
    <property type="term" value="F:methyltransferase activity"/>
    <property type="evidence" value="ECO:0007669"/>
    <property type="project" value="UniProtKB-KW"/>
</dbReference>
<dbReference type="EMBL" id="BAABDF010000005">
    <property type="protein sequence ID" value="GAA3862268.1"/>
    <property type="molecule type" value="Genomic_DNA"/>
</dbReference>
<protein>
    <submittedName>
        <fullName evidence="7">Class I SAM-dependent methyltransferase</fullName>
    </submittedName>
</protein>
<dbReference type="Pfam" id="PF05175">
    <property type="entry name" value="MTS"/>
    <property type="match status" value="1"/>
</dbReference>
<dbReference type="SUPFAM" id="SSF53335">
    <property type="entry name" value="S-adenosyl-L-methionine-dependent methyltransferases"/>
    <property type="match status" value="1"/>
</dbReference>
<evidence type="ECO:0000256" key="4">
    <source>
        <dbReference type="ARBA" id="ARBA00022679"/>
    </source>
</evidence>
<keyword evidence="2" id="KW-0698">rRNA processing</keyword>
<dbReference type="CDD" id="cd02440">
    <property type="entry name" value="AdoMet_MTases"/>
    <property type="match status" value="1"/>
</dbReference>
<organism evidence="7 8">
    <name type="scientific">Celeribacter arenosi</name>
    <dbReference type="NCBI Taxonomy" id="792649"/>
    <lineage>
        <taxon>Bacteria</taxon>
        <taxon>Pseudomonadati</taxon>
        <taxon>Pseudomonadota</taxon>
        <taxon>Alphaproteobacteria</taxon>
        <taxon>Rhodobacterales</taxon>
        <taxon>Roseobacteraceae</taxon>
        <taxon>Celeribacter</taxon>
    </lineage>
</organism>
<dbReference type="InterPro" id="IPR002052">
    <property type="entry name" value="DNA_methylase_N6_adenine_CS"/>
</dbReference>
<dbReference type="InterPro" id="IPR007848">
    <property type="entry name" value="Small_mtfrase_dom"/>
</dbReference>
<dbReference type="PANTHER" id="PTHR47816:SF4">
    <property type="entry name" value="RIBOSOMAL RNA SMALL SUBUNIT METHYLTRANSFERASE C"/>
    <property type="match status" value="1"/>
</dbReference>
<dbReference type="Gene3D" id="3.40.50.150">
    <property type="entry name" value="Vaccinia Virus protein VP39"/>
    <property type="match status" value="1"/>
</dbReference>
<dbReference type="Proteomes" id="UP001399917">
    <property type="component" value="Unassembled WGS sequence"/>
</dbReference>
<feature type="domain" description="Methyltransferase small" evidence="6">
    <location>
        <begin position="151"/>
        <end position="314"/>
    </location>
</feature>
<dbReference type="PROSITE" id="PS00092">
    <property type="entry name" value="N6_MTASE"/>
    <property type="match status" value="1"/>
</dbReference>
<keyword evidence="3 7" id="KW-0489">Methyltransferase</keyword>
<gene>
    <name evidence="7" type="ORF">GCM10022404_11090</name>
</gene>
<dbReference type="InterPro" id="IPR029063">
    <property type="entry name" value="SAM-dependent_MTases_sf"/>
</dbReference>
<accession>A0ABP7K199</accession>
<evidence type="ECO:0000256" key="1">
    <source>
        <dbReference type="ARBA" id="ARBA00022490"/>
    </source>
</evidence>
<evidence type="ECO:0000256" key="2">
    <source>
        <dbReference type="ARBA" id="ARBA00022552"/>
    </source>
</evidence>
<name>A0ABP7K199_9RHOB</name>
<keyword evidence="1" id="KW-0963">Cytoplasm</keyword>
<proteinExistence type="predicted"/>
<keyword evidence="5" id="KW-0949">S-adenosyl-L-methionine</keyword>
<dbReference type="RefSeq" id="WP_344844680.1">
    <property type="nucleotide sequence ID" value="NZ_BAABDF010000005.1"/>
</dbReference>